<dbReference type="GO" id="GO:0000724">
    <property type="term" value="P:double-strand break repair via homologous recombination"/>
    <property type="evidence" value="ECO:0007669"/>
    <property type="project" value="TreeGrafter"/>
</dbReference>
<evidence type="ECO:0000259" key="9">
    <source>
        <dbReference type="PROSITE" id="PS50051"/>
    </source>
</evidence>
<dbReference type="Pfam" id="PF17855">
    <property type="entry name" value="MCM_lid"/>
    <property type="match status" value="1"/>
</dbReference>
<dbReference type="InterPro" id="IPR018525">
    <property type="entry name" value="MCM_CS"/>
</dbReference>
<keyword evidence="11" id="KW-1185">Reference proteome</keyword>
<proteinExistence type="inferred from homology"/>
<dbReference type="FunFam" id="3.40.50.300:FF:000671">
    <property type="entry name" value="DNA helicase MCM9 isoform X1"/>
    <property type="match status" value="1"/>
</dbReference>
<feature type="domain" description="MCM C-terminal AAA(+) ATPase" evidence="9">
    <location>
        <begin position="313"/>
        <end position="516"/>
    </location>
</feature>
<dbReference type="InterPro" id="IPR041562">
    <property type="entry name" value="MCM_lid"/>
</dbReference>
<dbReference type="PROSITE" id="PS50051">
    <property type="entry name" value="MCM_2"/>
    <property type="match status" value="1"/>
</dbReference>
<dbReference type="GO" id="GO:0006260">
    <property type="term" value="P:DNA replication"/>
    <property type="evidence" value="ECO:0007669"/>
    <property type="project" value="InterPro"/>
</dbReference>
<evidence type="ECO:0000256" key="1">
    <source>
        <dbReference type="ARBA" id="ARBA00012551"/>
    </source>
</evidence>
<dbReference type="InterPro" id="IPR033762">
    <property type="entry name" value="MCM_OB"/>
</dbReference>
<keyword evidence="2" id="KW-0235">DNA replication</keyword>
<reference evidence="10 11" key="1">
    <citation type="journal article" date="2018" name="Nat. Ecol. Evol.">
        <title>Genomic signatures of mitonuclear coevolution across populations of Tigriopus californicus.</title>
        <authorList>
            <person name="Barreto F.S."/>
            <person name="Watson E.T."/>
            <person name="Lima T.G."/>
            <person name="Willett C.S."/>
            <person name="Edmands S."/>
            <person name="Li W."/>
            <person name="Burton R.S."/>
        </authorList>
    </citation>
    <scope>NUCLEOTIDE SEQUENCE [LARGE SCALE GENOMIC DNA]</scope>
    <source>
        <strain evidence="10 11">San Diego</strain>
    </source>
</reference>
<dbReference type="Pfam" id="PF00493">
    <property type="entry name" value="MCM"/>
    <property type="match status" value="1"/>
</dbReference>
<dbReference type="PROSITE" id="PS00847">
    <property type="entry name" value="MCM_1"/>
    <property type="match status" value="1"/>
</dbReference>
<keyword evidence="6 7" id="KW-0238">DNA-binding</keyword>
<dbReference type="GO" id="GO:0042555">
    <property type="term" value="C:MCM complex"/>
    <property type="evidence" value="ECO:0007669"/>
    <property type="project" value="TreeGrafter"/>
</dbReference>
<dbReference type="GO" id="GO:0005634">
    <property type="term" value="C:nucleus"/>
    <property type="evidence" value="ECO:0007669"/>
    <property type="project" value="UniProtKB-SubCell"/>
</dbReference>
<dbReference type="AlphaFoldDB" id="A0A553NYU4"/>
<evidence type="ECO:0000256" key="7">
    <source>
        <dbReference type="RuleBase" id="RU004070"/>
    </source>
</evidence>
<evidence type="ECO:0000313" key="11">
    <source>
        <dbReference type="Proteomes" id="UP000318571"/>
    </source>
</evidence>
<dbReference type="GO" id="GO:0003697">
    <property type="term" value="F:single-stranded DNA binding"/>
    <property type="evidence" value="ECO:0007669"/>
    <property type="project" value="TreeGrafter"/>
</dbReference>
<feature type="compositionally biased region" description="Polar residues" evidence="8">
    <location>
        <begin position="792"/>
        <end position="801"/>
    </location>
</feature>
<dbReference type="GO" id="GO:0005524">
    <property type="term" value="F:ATP binding"/>
    <property type="evidence" value="ECO:0007669"/>
    <property type="project" value="UniProtKB-KW"/>
</dbReference>
<evidence type="ECO:0000256" key="5">
    <source>
        <dbReference type="ARBA" id="ARBA00022840"/>
    </source>
</evidence>
<dbReference type="SUPFAM" id="SSF50249">
    <property type="entry name" value="Nucleic acid-binding proteins"/>
    <property type="match status" value="1"/>
</dbReference>
<dbReference type="Gene3D" id="2.20.28.10">
    <property type="match status" value="1"/>
</dbReference>
<dbReference type="GO" id="GO:0017116">
    <property type="term" value="F:single-stranded DNA helicase activity"/>
    <property type="evidence" value="ECO:0007669"/>
    <property type="project" value="TreeGrafter"/>
</dbReference>
<evidence type="ECO:0000256" key="4">
    <source>
        <dbReference type="ARBA" id="ARBA00022806"/>
    </source>
</evidence>
<dbReference type="Gene3D" id="3.40.50.300">
    <property type="entry name" value="P-loop containing nucleotide triphosphate hydrolases"/>
    <property type="match status" value="1"/>
</dbReference>
<gene>
    <name evidence="10" type="ORF">TCAL_02324</name>
</gene>
<organism evidence="10 11">
    <name type="scientific">Tigriopus californicus</name>
    <name type="common">Marine copepod</name>
    <dbReference type="NCBI Taxonomy" id="6832"/>
    <lineage>
        <taxon>Eukaryota</taxon>
        <taxon>Metazoa</taxon>
        <taxon>Ecdysozoa</taxon>
        <taxon>Arthropoda</taxon>
        <taxon>Crustacea</taxon>
        <taxon>Multicrustacea</taxon>
        <taxon>Hexanauplia</taxon>
        <taxon>Copepoda</taxon>
        <taxon>Harpacticoida</taxon>
        <taxon>Harpacticidae</taxon>
        <taxon>Tigriopus</taxon>
    </lineage>
</organism>
<dbReference type="Pfam" id="PF17207">
    <property type="entry name" value="MCM_OB"/>
    <property type="match status" value="1"/>
</dbReference>
<keyword evidence="5 7" id="KW-0067">ATP-binding</keyword>
<sequence>MGDEGLSSGWEQELSYFLTHGPGRARLLDLLPAQPADRTPRVAGGTGRVSAHRSLCFNACTLTDFCGKVVTAILLDPEATLARCDQIVAQSLLSLVDVDTPRPPIHWRLSALPPFRDFVRDTVPKSEDVGLLLSIRGTAIKTGWPKMLEKRKRFHCGSCGYSFELEADFEQFYKFDKPATCPNPDRVCRNTYQFTAALDMEPEFCRDYQEIKIQEQVSNLNMGTIPRSIWVTLEDDLVDVCKPGDDVTVIGVVKRRWYEMGRAHDGRTEIGLCLKANFIEVNNDQKSRHLVNPDQVLEFEDFWQAHAHSPLVGRNKLLASFCPQVYGLYAVKLALAIVLCGGVERVDESGTRVRGEAHMLMVGDPGTGKSQLLRYAAKISPRSVLTTGIGSTSAGLTVSAVKDSGEWHLEAGALVLADGGVCCIDEFNSIREADRTSIHEAMEQQSLSVAKAGLVCKLQSRCSVLAATNPKGHYDSEEPLTVNIGIASPLLSRFDLVFTLLDARNEIWDKIVSGYLLQGKNPLSDLTENVTKELWPFDKLQSYFVYCKRNNPDLSDDAIEVLSRYYQRQRNGEDQNNMARTTVRMLQSAIRLAQGHARLMRKSRVEIMDAVYAVILLEISSEASSSLLQGVNPLHTTFPEDPLNEYKAQAEVILEGLNLPHLLKSEMTRLQVEKEVANLDRTRSTVKTVSSTSEPQPLKPSNQMSEVISKLRTNQFDYGKLSDCVISKQKKSSLNNKRKENVKKRKSSGCSKGNSKRKKASPFEKHDISSGSSTDEFEPEGAPVKSPKKIQDNSPQTSTQLPLLFGTSKVDDFHIDESVISRTCESAKTCESPNMLSFLPSPVTKRSSDQFLASSTEVNRIPVLMKSEQSSPEISMKEATTVILDERETSLKPRAQMTTQIFSADGEDIDELDDIDFGSQSDRNLSSFIASQIELHTSTGHPLAESGTKEVNVEGNDCSESKKVVKNVPINPRSIFYDPNDDDVSDLDFNLT</sequence>
<evidence type="ECO:0000256" key="2">
    <source>
        <dbReference type="ARBA" id="ARBA00022705"/>
    </source>
</evidence>
<dbReference type="PANTHER" id="PTHR11630">
    <property type="entry name" value="DNA REPLICATION LICENSING FACTOR MCM FAMILY MEMBER"/>
    <property type="match status" value="1"/>
</dbReference>
<feature type="region of interest" description="Disordered" evidence="8">
    <location>
        <begin position="729"/>
        <end position="802"/>
    </location>
</feature>
<dbReference type="InterPro" id="IPR027417">
    <property type="entry name" value="P-loop_NTPase"/>
</dbReference>
<evidence type="ECO:0000256" key="6">
    <source>
        <dbReference type="ARBA" id="ARBA00023125"/>
    </source>
</evidence>
<dbReference type="PRINTS" id="PR01657">
    <property type="entry name" value="MCMFAMILY"/>
</dbReference>
<evidence type="ECO:0000256" key="3">
    <source>
        <dbReference type="ARBA" id="ARBA00022741"/>
    </source>
</evidence>
<dbReference type="SUPFAM" id="SSF52540">
    <property type="entry name" value="P-loop containing nucleoside triphosphate hydrolases"/>
    <property type="match status" value="1"/>
</dbReference>
<comment type="similarity">
    <text evidence="7">Belongs to the MCM family.</text>
</comment>
<dbReference type="FunFam" id="2.40.50.140:FF:000089">
    <property type="entry name" value="DNA replication licensing factor MCM7"/>
    <property type="match status" value="1"/>
</dbReference>
<dbReference type="STRING" id="6832.A0A553NYU4"/>
<dbReference type="InterPro" id="IPR001208">
    <property type="entry name" value="MCM_dom"/>
</dbReference>
<dbReference type="InterPro" id="IPR003593">
    <property type="entry name" value="AAA+_ATPase"/>
</dbReference>
<dbReference type="InterPro" id="IPR031327">
    <property type="entry name" value="MCM"/>
</dbReference>
<keyword evidence="4" id="KW-0347">Helicase</keyword>
<comment type="caution">
    <text evidence="10">The sequence shown here is derived from an EMBL/GenBank/DDBJ whole genome shotgun (WGS) entry which is preliminary data.</text>
</comment>
<dbReference type="Gene3D" id="2.40.50.140">
    <property type="entry name" value="Nucleic acid-binding proteins"/>
    <property type="match status" value="1"/>
</dbReference>
<protein>
    <recommendedName>
        <fullName evidence="1">DNA helicase</fullName>
        <ecNumber evidence="1">3.6.4.12</ecNumber>
    </recommendedName>
</protein>
<dbReference type="OMA" id="QMSEVIS"/>
<dbReference type="OrthoDB" id="271325at2759"/>
<keyword evidence="3 7" id="KW-0547">Nucleotide-binding</keyword>
<dbReference type="EMBL" id="VCGU01000009">
    <property type="protein sequence ID" value="TRY70613.1"/>
    <property type="molecule type" value="Genomic_DNA"/>
</dbReference>
<accession>A0A553NYU4</accession>
<evidence type="ECO:0000313" key="10">
    <source>
        <dbReference type="EMBL" id="TRY70613.1"/>
    </source>
</evidence>
<dbReference type="EC" id="3.6.4.12" evidence="1"/>
<evidence type="ECO:0000256" key="8">
    <source>
        <dbReference type="SAM" id="MobiDB-lite"/>
    </source>
</evidence>
<name>A0A553NYU4_TIGCA</name>
<dbReference type="InterPro" id="IPR012340">
    <property type="entry name" value="NA-bd_OB-fold"/>
</dbReference>
<dbReference type="Proteomes" id="UP000318571">
    <property type="component" value="Chromosome 9"/>
</dbReference>
<dbReference type="PANTHER" id="PTHR11630:SF48">
    <property type="entry name" value="DNA HELICASE MCM9"/>
    <property type="match status" value="1"/>
</dbReference>
<dbReference type="SMART" id="SM00350">
    <property type="entry name" value="MCM"/>
    <property type="match status" value="1"/>
</dbReference>
<feature type="region of interest" description="Disordered" evidence="8">
    <location>
        <begin position="680"/>
        <end position="704"/>
    </location>
</feature>
<keyword evidence="4" id="KW-0378">Hydrolase</keyword>
<dbReference type="GO" id="GO:0016787">
    <property type="term" value="F:hydrolase activity"/>
    <property type="evidence" value="ECO:0007669"/>
    <property type="project" value="UniProtKB-KW"/>
</dbReference>
<dbReference type="SMART" id="SM00382">
    <property type="entry name" value="AAA"/>
    <property type="match status" value="1"/>
</dbReference>